<dbReference type="AlphaFoldDB" id="A0A4Y7PQV1"/>
<keyword evidence="2" id="KW-1185">Reference proteome</keyword>
<sequence length="126" mass="13985">MPNTPPNDTQAVASWVRAVLIPDGIDMATIMRGQLPPGWCWAQARGRACTRAQLKTSQSDHGLRFNAHGGVNVHEFGLARIVENPEMDVTLVGFVTEYVAMRRCRATGITSNLKQYTKTEFNHIFA</sequence>
<dbReference type="VEuPathDB" id="FungiDB:BD410DRAFT_807679"/>
<dbReference type="Proteomes" id="UP000294933">
    <property type="component" value="Unassembled WGS sequence"/>
</dbReference>
<name>A0A4Y7PQV1_9AGAM</name>
<evidence type="ECO:0000313" key="1">
    <source>
        <dbReference type="EMBL" id="TDL16949.1"/>
    </source>
</evidence>
<accession>A0A4Y7PQV1</accession>
<dbReference type="EMBL" id="ML170231">
    <property type="protein sequence ID" value="TDL16949.1"/>
    <property type="molecule type" value="Genomic_DNA"/>
</dbReference>
<organism evidence="1 2">
    <name type="scientific">Rickenella mellea</name>
    <dbReference type="NCBI Taxonomy" id="50990"/>
    <lineage>
        <taxon>Eukaryota</taxon>
        <taxon>Fungi</taxon>
        <taxon>Dikarya</taxon>
        <taxon>Basidiomycota</taxon>
        <taxon>Agaricomycotina</taxon>
        <taxon>Agaricomycetes</taxon>
        <taxon>Hymenochaetales</taxon>
        <taxon>Rickenellaceae</taxon>
        <taxon>Rickenella</taxon>
    </lineage>
</organism>
<protein>
    <submittedName>
        <fullName evidence="1">Uncharacterized protein</fullName>
    </submittedName>
</protein>
<reference evidence="1 2" key="1">
    <citation type="submission" date="2018-06" db="EMBL/GenBank/DDBJ databases">
        <title>A transcriptomic atlas of mushroom development highlights an independent origin of complex multicellularity.</title>
        <authorList>
            <consortium name="DOE Joint Genome Institute"/>
            <person name="Krizsan K."/>
            <person name="Almasi E."/>
            <person name="Merenyi Z."/>
            <person name="Sahu N."/>
            <person name="Viragh M."/>
            <person name="Koszo T."/>
            <person name="Mondo S."/>
            <person name="Kiss B."/>
            <person name="Balint B."/>
            <person name="Kues U."/>
            <person name="Barry K."/>
            <person name="Hegedus J.C."/>
            <person name="Henrissat B."/>
            <person name="Johnson J."/>
            <person name="Lipzen A."/>
            <person name="Ohm R."/>
            <person name="Nagy I."/>
            <person name="Pangilinan J."/>
            <person name="Yan J."/>
            <person name="Xiong Y."/>
            <person name="Grigoriev I.V."/>
            <person name="Hibbett D.S."/>
            <person name="Nagy L.G."/>
        </authorList>
    </citation>
    <scope>NUCLEOTIDE SEQUENCE [LARGE SCALE GENOMIC DNA]</scope>
    <source>
        <strain evidence="1 2">SZMC22713</strain>
    </source>
</reference>
<evidence type="ECO:0000313" key="2">
    <source>
        <dbReference type="Proteomes" id="UP000294933"/>
    </source>
</evidence>
<gene>
    <name evidence="1" type="ORF">BD410DRAFT_807679</name>
</gene>
<proteinExistence type="predicted"/>